<sequence>MPTLKFRAKRAAVVIVAAASLVGLAGCQMGFKHATLTQYTQAEGINLDLANGGPVAQGTGYVKVRNLMIIAFPDGSARLSGVIYGSPSSSAYQVGKASTPDPKVDTLQSANGKALKPNGDQGGALTVSLPQPLPIVVKEPVQLQDQNITVTGAKLTPGVDAELTLTFAKNGRVTSRVPVVDGTKPDFATMTPVSAASGSASASASPSASATPAR</sequence>
<accession>A0A1G6GE76</accession>
<evidence type="ECO:0008006" key="5">
    <source>
        <dbReference type="Google" id="ProtNLM"/>
    </source>
</evidence>
<evidence type="ECO:0000256" key="1">
    <source>
        <dbReference type="SAM" id="MobiDB-lite"/>
    </source>
</evidence>
<dbReference type="RefSeq" id="WP_092606167.1">
    <property type="nucleotide sequence ID" value="NZ_FMYF01000002.1"/>
</dbReference>
<name>A0A1G6GE76_9ACTN</name>
<feature type="signal peptide" evidence="2">
    <location>
        <begin position="1"/>
        <end position="25"/>
    </location>
</feature>
<dbReference type="PROSITE" id="PS51257">
    <property type="entry name" value="PROKAR_LIPOPROTEIN"/>
    <property type="match status" value="1"/>
</dbReference>
<gene>
    <name evidence="3" type="ORF">GA0111570_10266</name>
</gene>
<reference evidence="3 4" key="1">
    <citation type="submission" date="2016-06" db="EMBL/GenBank/DDBJ databases">
        <authorList>
            <person name="Olsen C.W."/>
            <person name="Carey S."/>
            <person name="Hinshaw L."/>
            <person name="Karasin A.I."/>
        </authorList>
    </citation>
    <scope>NUCLEOTIDE SEQUENCE [LARGE SCALE GENOMIC DNA]</scope>
    <source>
        <strain evidence="3 4">LZ-22</strain>
    </source>
</reference>
<proteinExistence type="predicted"/>
<dbReference type="AlphaFoldDB" id="A0A1G6GE76"/>
<feature type="region of interest" description="Disordered" evidence="1">
    <location>
        <begin position="194"/>
        <end position="214"/>
    </location>
</feature>
<feature type="chain" id="PRO_5039361003" description="Copper(I)-binding protein" evidence="2">
    <location>
        <begin position="26"/>
        <end position="214"/>
    </location>
</feature>
<dbReference type="STRING" id="1577474.GA0111570_10266"/>
<evidence type="ECO:0000313" key="4">
    <source>
        <dbReference type="Proteomes" id="UP000199086"/>
    </source>
</evidence>
<dbReference type="Proteomes" id="UP000199086">
    <property type="component" value="Unassembled WGS sequence"/>
</dbReference>
<evidence type="ECO:0000313" key="3">
    <source>
        <dbReference type="EMBL" id="SDB80280.1"/>
    </source>
</evidence>
<keyword evidence="4" id="KW-1185">Reference proteome</keyword>
<organism evidence="3 4">
    <name type="scientific">Raineyella antarctica</name>
    <dbReference type="NCBI Taxonomy" id="1577474"/>
    <lineage>
        <taxon>Bacteria</taxon>
        <taxon>Bacillati</taxon>
        <taxon>Actinomycetota</taxon>
        <taxon>Actinomycetes</taxon>
        <taxon>Propionibacteriales</taxon>
        <taxon>Propionibacteriaceae</taxon>
        <taxon>Raineyella</taxon>
    </lineage>
</organism>
<protein>
    <recommendedName>
        <fullName evidence="5">Copper(I)-binding protein</fullName>
    </recommendedName>
</protein>
<dbReference type="EMBL" id="FMYF01000002">
    <property type="protein sequence ID" value="SDB80280.1"/>
    <property type="molecule type" value="Genomic_DNA"/>
</dbReference>
<dbReference type="OrthoDB" id="3267550at2"/>
<keyword evidence="2" id="KW-0732">Signal</keyword>
<evidence type="ECO:0000256" key="2">
    <source>
        <dbReference type="SAM" id="SignalP"/>
    </source>
</evidence>